<reference evidence="1 2" key="1">
    <citation type="submission" date="2021-06" db="EMBL/GenBank/DDBJ databases">
        <title>Caerostris extrusa draft genome.</title>
        <authorList>
            <person name="Kono N."/>
            <person name="Arakawa K."/>
        </authorList>
    </citation>
    <scope>NUCLEOTIDE SEQUENCE [LARGE SCALE GENOMIC DNA]</scope>
</reference>
<evidence type="ECO:0000313" key="1">
    <source>
        <dbReference type="EMBL" id="GIY12972.1"/>
    </source>
</evidence>
<dbReference type="Proteomes" id="UP001054945">
    <property type="component" value="Unassembled WGS sequence"/>
</dbReference>
<organism evidence="1 2">
    <name type="scientific">Caerostris extrusa</name>
    <name type="common">Bark spider</name>
    <name type="synonym">Caerostris bankana</name>
    <dbReference type="NCBI Taxonomy" id="172846"/>
    <lineage>
        <taxon>Eukaryota</taxon>
        <taxon>Metazoa</taxon>
        <taxon>Ecdysozoa</taxon>
        <taxon>Arthropoda</taxon>
        <taxon>Chelicerata</taxon>
        <taxon>Arachnida</taxon>
        <taxon>Araneae</taxon>
        <taxon>Araneomorphae</taxon>
        <taxon>Entelegynae</taxon>
        <taxon>Araneoidea</taxon>
        <taxon>Araneidae</taxon>
        <taxon>Caerostris</taxon>
    </lineage>
</organism>
<dbReference type="AlphaFoldDB" id="A0AAV4QY30"/>
<comment type="caution">
    <text evidence="1">The sequence shown here is derived from an EMBL/GenBank/DDBJ whole genome shotgun (WGS) entry which is preliminary data.</text>
</comment>
<proteinExistence type="predicted"/>
<gene>
    <name evidence="1" type="ORF">CEXT_94811</name>
</gene>
<dbReference type="EMBL" id="BPLR01006874">
    <property type="protein sequence ID" value="GIY12972.1"/>
    <property type="molecule type" value="Genomic_DNA"/>
</dbReference>
<accession>A0AAV4QY30</accession>
<keyword evidence="2" id="KW-1185">Reference proteome</keyword>
<sequence>MPNLSQKLYFIKCTDEGSPLIGLNTLTKTNVTKGWKNASITEGEDISVTASTSGYFEDSDDVFFPYFDNDKCLTASIFILENISAIIGTKVNGVFFLSLPLPSRLHTSQIFRNSFPPCSILTNKNVSLACL</sequence>
<protein>
    <submittedName>
        <fullName evidence="1">Uncharacterized protein</fullName>
    </submittedName>
</protein>
<name>A0AAV4QY30_CAEEX</name>
<evidence type="ECO:0000313" key="2">
    <source>
        <dbReference type="Proteomes" id="UP001054945"/>
    </source>
</evidence>